<feature type="region of interest" description="Disordered" evidence="4">
    <location>
        <begin position="1357"/>
        <end position="1393"/>
    </location>
</feature>
<feature type="compositionally biased region" description="Pro residues" evidence="4">
    <location>
        <begin position="1114"/>
        <end position="1127"/>
    </location>
</feature>
<feature type="compositionally biased region" description="Polar residues" evidence="4">
    <location>
        <begin position="769"/>
        <end position="781"/>
    </location>
</feature>
<evidence type="ECO:0000259" key="5">
    <source>
        <dbReference type="PROSITE" id="PS51455"/>
    </source>
</evidence>
<name>A0A0K6G4Q4_9AGAM</name>
<feature type="compositionally biased region" description="Polar residues" evidence="4">
    <location>
        <begin position="1357"/>
        <end position="1371"/>
    </location>
</feature>
<feature type="region of interest" description="Disordered" evidence="4">
    <location>
        <begin position="1015"/>
        <end position="1127"/>
    </location>
</feature>
<feature type="compositionally biased region" description="Basic and acidic residues" evidence="4">
    <location>
        <begin position="750"/>
        <end position="768"/>
    </location>
</feature>
<evidence type="ECO:0000256" key="1">
    <source>
        <dbReference type="ARBA" id="ARBA00022741"/>
    </source>
</evidence>
<dbReference type="EMBL" id="CYGV01001361">
    <property type="protein sequence ID" value="CUA73242.1"/>
    <property type="molecule type" value="Genomic_DNA"/>
</dbReference>
<dbReference type="GO" id="GO:0005524">
    <property type="term" value="F:ATP binding"/>
    <property type="evidence" value="ECO:0007669"/>
    <property type="project" value="UniProtKB-UniRule"/>
</dbReference>
<sequence length="1815" mass="196677">MRVRCHNLRRQATAQLGPGHHLSIMSGSQPPPISFQFTQDAIEHEHNVLLHVLREEGLPDDWTGCLEGALGEMSQVIETNGWMAGIRAAREQELESVESRGKWDRETRLADINRAIMAVNKSGQSINEARAQHLVLAISSPSTFVPTVRDSSGSRIANRYACKFEPGTWALPRFEHKGKVLGHGGEIILGLAEWVCGDEDEAPPAIIGGTFAVRGLKSPAIYESLCRVMRIAVYVHLAIHLELSLMRDLHVKLKYPPPPVPPAVTPTVALPSDSSAPLTPSDGRKHGLWGFLAKTSELVHGLNPNAGHRHPSATRRSPLRGNVTLPDMPAPSRGSLDSYSRPNMPDQRPTRPSLDLGRVFSSSGPVSAGTGPRPSLPPKMAPPLPPKASAQQPTVSASNALGVVAFPSSSPTSPDAPRPAPGGFAALVETLKSEANVLSTSPGIAFDAPGLIVRLAEKELDPNEDLGDFITHGTRATSRLTNATTTISRIGEDSTLPSGSQTPTPSAHLRRPTGDEKAGLPSILGWKGNTGSSADLGPVDLRNQWRANSIFGVGERGLLRTGSIFGIPTENGMSVRRGAGRGKAKTGKEWKGRGMCGLAGFVRHQGLTVLYAEYVDVFGSLGMGGIASKEEVVSPAPATTAADVTGGELISEPKPMDEKEGAGGSRPASISGPVPSRKTTTATTTLRQTSAQGPAPKICVQAHWRTYRYFRFGRSALDFENEGEQGGESAGGAGEGVGKPESTTGEDLEGSDRRDSGAPSTIKRDKDSPTSSRAGTATGKSLHTLGSKDKDKASDGSDFALDEPLGMFVTRLCDAADRDEVCQEPGCGEYVSKHRMSWIHNRVRIVLRLTEDDEWIDIGITSPIEQEDSSGVKTWLGCSICSERTDKKDLGAGAFLFSLAKFLELLIYSPNISSLDAPICPHTTSSRHAIVRYFSHAGWMLAFETSEVRDVYEVKVPKVRMLRTPVRAGQGADIATDDRVRSELRLQITGFWRGIKDYLNELEAYLEVRETNPEIAHKRLPTTPPDSDTETEDRPRVPRKNSGRPALPRKASQPALAKVSRMPTLTRSASMTGSALRRGPSPRRLSPLSTPAPPPPPPPPPIEQVQRDSNLVTPMPPAAPPPTALPVTPPLFPPSAIDRALLKSLRDQLISHERELYDSLSHIGPGALNDVRRQFIMHGRAAVNRIKAWEKKHAPEVQGSNVIREIKCSEPWWWGKDTHVVPGSDVIVREGDLGSIIAFTLSSVDYSNELENLRNHRVMSFVESDEGPTTSKLAKSISSLSVVPSRVSTPVPQTVPSTPDPDQDDPSVWGEAESYSTVIMRKENPRDLSMMLNLRDVLRHKRTVDSGASLPSKFSTFGGSASRVVSGTPPSAWSKPACEVSTQSADGQVASSADDEVRKLLTEHYGKALSSDVTTPAPSKLATQSVTGASTPPAYFDLEESSDDEENAAPAPPPKEVPPAPAPSVRPSEQGTITSVFTNAMKYVLNPLVDKPLHVHHVGLMAVDPNAAYGPIDDRPHIKYDWTAGNRLKFSCTVYFAKQFDAMRRRCGVAEGFNRSLAESANWLAEGGKSKANFFKTKDDRYIIKSLVNAWNVADLQILIEMAPSYFRYIDSTHSKASVLAKMLGFYTIEVKNLETGATQTRADVLVMENLMFGRNITQTFDLKGIKGRKVKPGGKSRATLFDGEWIEGASRALLLVRPHSKLVLQEAVKYDAEFLAKSNIMDYSLLLGVDEEHSEIACGLVDTIGSYTFAKTLENKAKSNLQSGREVTVVPPAEYQDRFVKAMERYFLACPDKWSKPPPSIPDVYDPAQLPSVL</sequence>
<dbReference type="InterPro" id="IPR002498">
    <property type="entry name" value="PInositol-4-P-4/5-kinase_core"/>
</dbReference>
<evidence type="ECO:0000256" key="2">
    <source>
        <dbReference type="ARBA" id="ARBA00022840"/>
    </source>
</evidence>
<proteinExistence type="predicted"/>
<feature type="domain" description="PIPK" evidence="5">
    <location>
        <begin position="1468"/>
        <end position="1788"/>
    </location>
</feature>
<keyword evidence="3" id="KW-0808">Transferase</keyword>
<dbReference type="Proteomes" id="UP000044841">
    <property type="component" value="Unassembled WGS sequence"/>
</dbReference>
<dbReference type="PROSITE" id="PS51455">
    <property type="entry name" value="PIPK"/>
    <property type="match status" value="1"/>
</dbReference>
<evidence type="ECO:0000313" key="6">
    <source>
        <dbReference type="EMBL" id="CUA73242.1"/>
    </source>
</evidence>
<evidence type="ECO:0000256" key="4">
    <source>
        <dbReference type="SAM" id="MobiDB-lite"/>
    </source>
</evidence>
<feature type="compositionally biased region" description="Polar residues" evidence="4">
    <location>
        <begin position="1380"/>
        <end position="1391"/>
    </location>
</feature>
<dbReference type="GO" id="GO:0010008">
    <property type="term" value="C:endosome membrane"/>
    <property type="evidence" value="ECO:0007669"/>
    <property type="project" value="TreeGrafter"/>
</dbReference>
<evidence type="ECO:0000256" key="3">
    <source>
        <dbReference type="PROSITE-ProRule" id="PRU00781"/>
    </source>
</evidence>
<dbReference type="GO" id="GO:0000285">
    <property type="term" value="F:1-phosphatidylinositol-3-phosphate 5-kinase activity"/>
    <property type="evidence" value="ECO:0007669"/>
    <property type="project" value="InterPro"/>
</dbReference>
<dbReference type="Pfam" id="PF01504">
    <property type="entry name" value="PIP5K"/>
    <property type="match status" value="2"/>
</dbReference>
<dbReference type="InterPro" id="IPR027483">
    <property type="entry name" value="PInositol-4-P-4/5-kinase_C_sf"/>
</dbReference>
<dbReference type="Gene3D" id="3.30.800.10">
    <property type="entry name" value="Phosphatidylinositol Phosphate Kinase II Beta"/>
    <property type="match status" value="1"/>
</dbReference>
<feature type="region of interest" description="Disordered" evidence="4">
    <location>
        <begin position="1285"/>
        <end position="1309"/>
    </location>
</feature>
<keyword evidence="7" id="KW-1185">Reference proteome</keyword>
<accession>A0A0K6G4Q4</accession>
<feature type="compositionally biased region" description="Low complexity" evidence="4">
    <location>
        <begin position="1073"/>
        <end position="1089"/>
    </location>
</feature>
<dbReference type="GO" id="GO:0046854">
    <property type="term" value="P:phosphatidylinositol phosphate biosynthetic process"/>
    <property type="evidence" value="ECO:0007669"/>
    <property type="project" value="TreeGrafter"/>
</dbReference>
<dbReference type="CDD" id="cd17300">
    <property type="entry name" value="PIPKc_PIKfyve"/>
    <property type="match status" value="1"/>
</dbReference>
<feature type="compositionally biased region" description="Basic and acidic residues" evidence="4">
    <location>
        <begin position="786"/>
        <end position="795"/>
    </location>
</feature>
<feature type="region of interest" description="Disordered" evidence="4">
    <location>
        <begin position="1409"/>
        <end position="1469"/>
    </location>
</feature>
<organism evidence="6 7">
    <name type="scientific">Rhizoctonia solani</name>
    <dbReference type="NCBI Taxonomy" id="456999"/>
    <lineage>
        <taxon>Eukaryota</taxon>
        <taxon>Fungi</taxon>
        <taxon>Dikarya</taxon>
        <taxon>Basidiomycota</taxon>
        <taxon>Agaricomycotina</taxon>
        <taxon>Agaricomycetes</taxon>
        <taxon>Cantharellales</taxon>
        <taxon>Ceratobasidiaceae</taxon>
        <taxon>Rhizoctonia</taxon>
    </lineage>
</organism>
<feature type="region of interest" description="Disordered" evidence="4">
    <location>
        <begin position="301"/>
        <end position="395"/>
    </location>
</feature>
<dbReference type="SUPFAM" id="SSF56104">
    <property type="entry name" value="SAICAR synthase-like"/>
    <property type="match status" value="1"/>
</dbReference>
<feature type="compositionally biased region" description="Polar residues" evidence="4">
    <location>
        <begin position="1063"/>
        <end position="1072"/>
    </location>
</feature>
<feature type="compositionally biased region" description="Polar residues" evidence="4">
    <location>
        <begin position="495"/>
        <end position="505"/>
    </location>
</feature>
<dbReference type="PANTHER" id="PTHR45748">
    <property type="entry name" value="1-PHOSPHATIDYLINOSITOL 3-PHOSPHATE 5-KINASE-RELATED"/>
    <property type="match status" value="1"/>
</dbReference>
<reference evidence="6 7" key="1">
    <citation type="submission" date="2015-07" db="EMBL/GenBank/DDBJ databases">
        <authorList>
            <person name="Noorani M."/>
        </authorList>
    </citation>
    <scope>NUCLEOTIDE SEQUENCE [LARGE SCALE GENOMIC DNA]</scope>
    <source>
        <strain evidence="6">BBA 69670</strain>
    </source>
</reference>
<feature type="region of interest" description="Disordered" evidence="4">
    <location>
        <begin position="721"/>
        <end position="796"/>
    </location>
</feature>
<keyword evidence="2 3" id="KW-0067">ATP-binding</keyword>
<keyword evidence="3 6" id="KW-0418">Kinase</keyword>
<feature type="compositionally biased region" description="Acidic residues" evidence="4">
    <location>
        <begin position="1437"/>
        <end position="1447"/>
    </location>
</feature>
<feature type="compositionally biased region" description="Pro residues" evidence="4">
    <location>
        <begin position="1090"/>
        <end position="1102"/>
    </location>
</feature>
<feature type="compositionally biased region" description="Gly residues" evidence="4">
    <location>
        <begin position="726"/>
        <end position="737"/>
    </location>
</feature>
<dbReference type="Gene3D" id="3.30.810.10">
    <property type="entry name" value="2-Layer Sandwich"/>
    <property type="match status" value="1"/>
</dbReference>
<protein>
    <submittedName>
        <fullName evidence="6">1-phosphatidylinositol-3-phosphate 5-kinase</fullName>
    </submittedName>
</protein>
<feature type="compositionally biased region" description="Pro residues" evidence="4">
    <location>
        <begin position="1450"/>
        <end position="1464"/>
    </location>
</feature>
<dbReference type="GO" id="GO:0000329">
    <property type="term" value="C:fungal-type vacuole membrane"/>
    <property type="evidence" value="ECO:0007669"/>
    <property type="project" value="TreeGrafter"/>
</dbReference>
<gene>
    <name evidence="6" type="ORF">RSOLAG22IIIB_10655</name>
</gene>
<feature type="region of interest" description="Disordered" evidence="4">
    <location>
        <begin position="637"/>
        <end position="694"/>
    </location>
</feature>
<feature type="region of interest" description="Disordered" evidence="4">
    <location>
        <begin position="489"/>
        <end position="524"/>
    </location>
</feature>
<dbReference type="InterPro" id="IPR044769">
    <property type="entry name" value="PIKfyve_PIPKc"/>
</dbReference>
<evidence type="ECO:0000313" key="7">
    <source>
        <dbReference type="Proteomes" id="UP000044841"/>
    </source>
</evidence>
<keyword evidence="1 3" id="KW-0547">Nucleotide-binding</keyword>
<dbReference type="PANTHER" id="PTHR45748:SF7">
    <property type="entry name" value="1-PHOSPHATIDYLINOSITOL 3-PHOSPHATE 5-KINASE-RELATED"/>
    <property type="match status" value="1"/>
</dbReference>
<feature type="compositionally biased region" description="Low complexity" evidence="4">
    <location>
        <begin position="1285"/>
        <end position="1297"/>
    </location>
</feature>
<feature type="compositionally biased region" description="Polar residues" evidence="4">
    <location>
        <begin position="1411"/>
        <end position="1430"/>
    </location>
</feature>
<feature type="compositionally biased region" description="Pro residues" evidence="4">
    <location>
        <begin position="374"/>
        <end position="386"/>
    </location>
</feature>
<dbReference type="SMART" id="SM00330">
    <property type="entry name" value="PIPKc"/>
    <property type="match status" value="1"/>
</dbReference>
<dbReference type="InterPro" id="IPR027484">
    <property type="entry name" value="PInositol-4-P-5-kinase_N"/>
</dbReference>